<keyword evidence="4" id="KW-1185">Reference proteome</keyword>
<gene>
    <name evidence="3" type="ORF">RCL2_001195100</name>
    <name evidence="2" type="ORF">RclHR1_11470004</name>
</gene>
<feature type="transmembrane region" description="Helical" evidence="1">
    <location>
        <begin position="84"/>
        <end position="104"/>
    </location>
</feature>
<feature type="transmembrane region" description="Helical" evidence="1">
    <location>
        <begin position="53"/>
        <end position="72"/>
    </location>
</feature>
<reference evidence="3" key="2">
    <citation type="submission" date="2019-10" db="EMBL/GenBank/DDBJ databases">
        <title>Conservation and host-specific expression of non-tandemly repeated heterogenous ribosome RNA gene in arbuscular mycorrhizal fungi.</title>
        <authorList>
            <person name="Maeda T."/>
            <person name="Kobayashi Y."/>
            <person name="Nakagawa T."/>
            <person name="Ezawa T."/>
            <person name="Yamaguchi K."/>
            <person name="Bino T."/>
            <person name="Nishimoto Y."/>
            <person name="Shigenobu S."/>
            <person name="Kawaguchi M."/>
        </authorList>
    </citation>
    <scope>NUCLEOTIDE SEQUENCE</scope>
    <source>
        <strain evidence="3">HR1</strain>
    </source>
</reference>
<keyword evidence="1" id="KW-0472">Membrane</keyword>
<dbReference type="AlphaFoldDB" id="A0A2Z6Q445"/>
<protein>
    <submittedName>
        <fullName evidence="2">Uncharacterized protein</fullName>
    </submittedName>
</protein>
<evidence type="ECO:0000313" key="3">
    <source>
        <dbReference type="EMBL" id="GES84858.1"/>
    </source>
</evidence>
<keyword evidence="1" id="KW-1133">Transmembrane helix</keyword>
<sequence length="251" mass="28364">MDDKITPVGSEQDFIVFAKKKYVELCIVGSLFLFAMLVYWIGRCNNSKGNNFVLFNFLFICYDLAFDITFLIKNAKEVPGLFKPALIILIVSGSINLTMSFALIIQQRIYNPAFSNWLKENHRFAALITVFSAANIQALKIISSNYGGMTVLQAKYSSNGQRAIAWGGVLNLAFQDIPQLVILAKYWTKTKGYVFFPFISLVLSIIILFIDFFGRIYDAIIITNNDDGTTRRLNNRSSDSTYQYSMRVGAP</sequence>
<dbReference type="EMBL" id="BLAL01000086">
    <property type="protein sequence ID" value="GES84858.1"/>
    <property type="molecule type" value="Genomic_DNA"/>
</dbReference>
<evidence type="ECO:0000313" key="4">
    <source>
        <dbReference type="Proteomes" id="UP000247702"/>
    </source>
</evidence>
<dbReference type="Proteomes" id="UP000247702">
    <property type="component" value="Unassembled WGS sequence"/>
</dbReference>
<feature type="transmembrane region" description="Helical" evidence="1">
    <location>
        <begin position="193"/>
        <end position="213"/>
    </location>
</feature>
<evidence type="ECO:0000313" key="2">
    <source>
        <dbReference type="EMBL" id="GBB84883.1"/>
    </source>
</evidence>
<dbReference type="Proteomes" id="UP000615446">
    <property type="component" value="Unassembled WGS sequence"/>
</dbReference>
<organism evidence="2 4">
    <name type="scientific">Rhizophagus clarus</name>
    <dbReference type="NCBI Taxonomy" id="94130"/>
    <lineage>
        <taxon>Eukaryota</taxon>
        <taxon>Fungi</taxon>
        <taxon>Fungi incertae sedis</taxon>
        <taxon>Mucoromycota</taxon>
        <taxon>Glomeromycotina</taxon>
        <taxon>Glomeromycetes</taxon>
        <taxon>Glomerales</taxon>
        <taxon>Glomeraceae</taxon>
        <taxon>Rhizophagus</taxon>
    </lineage>
</organism>
<name>A0A2Z6Q445_9GLOM</name>
<comment type="caution">
    <text evidence="2">The sequence shown here is derived from an EMBL/GenBank/DDBJ whole genome shotgun (WGS) entry which is preliminary data.</text>
</comment>
<dbReference type="EMBL" id="BEXD01000166">
    <property type="protein sequence ID" value="GBB84883.1"/>
    <property type="molecule type" value="Genomic_DNA"/>
</dbReference>
<feature type="transmembrane region" description="Helical" evidence="1">
    <location>
        <begin position="22"/>
        <end position="41"/>
    </location>
</feature>
<reference evidence="2 4" key="1">
    <citation type="submission" date="2017-11" db="EMBL/GenBank/DDBJ databases">
        <title>The genome of Rhizophagus clarus HR1 reveals common genetic basis of auxotrophy among arbuscular mycorrhizal fungi.</title>
        <authorList>
            <person name="Kobayashi Y."/>
        </authorList>
    </citation>
    <scope>NUCLEOTIDE SEQUENCE [LARGE SCALE GENOMIC DNA]</scope>
    <source>
        <strain evidence="2 4">HR1</strain>
    </source>
</reference>
<keyword evidence="1" id="KW-0812">Transmembrane</keyword>
<dbReference type="OrthoDB" id="2364758at2759"/>
<proteinExistence type="predicted"/>
<accession>A0A2Z6Q445</accession>
<evidence type="ECO:0000256" key="1">
    <source>
        <dbReference type="SAM" id="Phobius"/>
    </source>
</evidence>